<proteinExistence type="predicted"/>
<dbReference type="InterPro" id="IPR014710">
    <property type="entry name" value="RmlC-like_jellyroll"/>
</dbReference>
<dbReference type="OrthoDB" id="10263073at2759"/>
<dbReference type="Proteomes" id="UP000799767">
    <property type="component" value="Unassembled WGS sequence"/>
</dbReference>
<keyword evidence="1 3" id="KW-0479">Metal-binding</keyword>
<name>A0A6A6PJ73_9PEZI</name>
<dbReference type="EMBL" id="MU001640">
    <property type="protein sequence ID" value="KAF2480098.1"/>
    <property type="molecule type" value="Genomic_DNA"/>
</dbReference>
<dbReference type="CDD" id="cd20305">
    <property type="entry name" value="cupin_OxDC_C"/>
    <property type="match status" value="1"/>
</dbReference>
<dbReference type="InterPro" id="IPR017774">
    <property type="entry name" value="Bicupin_oxalate_deCO2ase/Oxase"/>
</dbReference>
<dbReference type="SUPFAM" id="SSF51182">
    <property type="entry name" value="RmlC-like cupins"/>
    <property type="match status" value="1"/>
</dbReference>
<feature type="active site" description="Proton donor" evidence="2">
    <location>
        <position position="353"/>
    </location>
</feature>
<evidence type="ECO:0000256" key="4">
    <source>
        <dbReference type="SAM" id="MobiDB-lite"/>
    </source>
</evidence>
<dbReference type="PANTHER" id="PTHR35848:SF9">
    <property type="entry name" value="SLL1358 PROTEIN"/>
    <property type="match status" value="1"/>
</dbReference>
<dbReference type="CDD" id="cd20304">
    <property type="entry name" value="cupin_OxDC_N"/>
    <property type="match status" value="1"/>
</dbReference>
<reference evidence="6" key="1">
    <citation type="journal article" date="2020" name="Stud. Mycol.">
        <title>101 Dothideomycetes genomes: a test case for predicting lifestyles and emergence of pathogens.</title>
        <authorList>
            <person name="Haridas S."/>
            <person name="Albert R."/>
            <person name="Binder M."/>
            <person name="Bloem J."/>
            <person name="Labutti K."/>
            <person name="Salamov A."/>
            <person name="Andreopoulos B."/>
            <person name="Baker S."/>
            <person name="Barry K."/>
            <person name="Bills G."/>
            <person name="Bluhm B."/>
            <person name="Cannon C."/>
            <person name="Castanera R."/>
            <person name="Culley D."/>
            <person name="Daum C."/>
            <person name="Ezra D."/>
            <person name="Gonzalez J."/>
            <person name="Henrissat B."/>
            <person name="Kuo A."/>
            <person name="Liang C."/>
            <person name="Lipzen A."/>
            <person name="Lutzoni F."/>
            <person name="Magnuson J."/>
            <person name="Mondo S."/>
            <person name="Nolan M."/>
            <person name="Ohm R."/>
            <person name="Pangilinan J."/>
            <person name="Park H.-J."/>
            <person name="Ramirez L."/>
            <person name="Alfaro M."/>
            <person name="Sun H."/>
            <person name="Tritt A."/>
            <person name="Yoshinaga Y."/>
            <person name="Zwiers L.-H."/>
            <person name="Turgeon B."/>
            <person name="Goodwin S."/>
            <person name="Spatafora J."/>
            <person name="Crous P."/>
            <person name="Grigoriev I."/>
        </authorList>
    </citation>
    <scope>NUCLEOTIDE SEQUENCE</scope>
    <source>
        <strain evidence="6">CBS 113389</strain>
    </source>
</reference>
<evidence type="ECO:0000259" key="5">
    <source>
        <dbReference type="SMART" id="SM00835"/>
    </source>
</evidence>
<feature type="binding site" evidence="3">
    <location>
        <position position="293"/>
    </location>
    <ligand>
        <name>Mn(2+)</name>
        <dbReference type="ChEBI" id="CHEBI:29035"/>
        <label>2</label>
    </ligand>
</feature>
<feature type="compositionally biased region" description="Basic and acidic residues" evidence="4">
    <location>
        <begin position="1"/>
        <end position="27"/>
    </location>
</feature>
<dbReference type="GeneID" id="54472562"/>
<dbReference type="GO" id="GO:0046872">
    <property type="term" value="F:metal ion binding"/>
    <property type="evidence" value="ECO:0007669"/>
    <property type="project" value="UniProtKB-KW"/>
</dbReference>
<feature type="region of interest" description="Disordered" evidence="4">
    <location>
        <begin position="1"/>
        <end position="62"/>
    </location>
</feature>
<protein>
    <submittedName>
        <fullName evidence="6">Oxalate decarboxylase</fullName>
    </submittedName>
</protein>
<feature type="binding site" evidence="3">
    <location>
        <position position="295"/>
    </location>
    <ligand>
        <name>Mn(2+)</name>
        <dbReference type="ChEBI" id="CHEBI:29035"/>
        <label>2</label>
    </ligand>
</feature>
<dbReference type="SMART" id="SM00835">
    <property type="entry name" value="Cupin_1"/>
    <property type="match status" value="2"/>
</dbReference>
<keyword evidence="7" id="KW-1185">Reference proteome</keyword>
<accession>A0A6A6PJ73</accession>
<gene>
    <name evidence="6" type="ORF">BDY17DRAFT_255831</name>
</gene>
<feature type="binding site" evidence="3">
    <location>
        <position position="300"/>
    </location>
    <ligand>
        <name>Mn(2+)</name>
        <dbReference type="ChEBI" id="CHEBI:29035"/>
        <label>2</label>
    </ligand>
</feature>
<feature type="domain" description="Cupin type-1" evidence="5">
    <location>
        <begin position="248"/>
        <end position="389"/>
    </location>
</feature>
<dbReference type="PANTHER" id="PTHR35848">
    <property type="entry name" value="OXALATE-BINDING PROTEIN"/>
    <property type="match status" value="1"/>
</dbReference>
<dbReference type="InterPro" id="IPR006045">
    <property type="entry name" value="Cupin_1"/>
</dbReference>
<evidence type="ECO:0000256" key="3">
    <source>
        <dbReference type="PIRSR" id="PIRSR617774-2"/>
    </source>
</evidence>
<keyword evidence="3" id="KW-0464">Manganese</keyword>
<dbReference type="Gene3D" id="2.60.120.10">
    <property type="entry name" value="Jelly Rolls"/>
    <property type="match status" value="2"/>
</dbReference>
<feature type="binding site" evidence="3">
    <location>
        <position position="339"/>
    </location>
    <ligand>
        <name>Mn(2+)</name>
        <dbReference type="ChEBI" id="CHEBI:29035"/>
        <label>2</label>
    </ligand>
</feature>
<dbReference type="NCBIfam" id="TIGR03404">
    <property type="entry name" value="bicupin_oxalic"/>
    <property type="match status" value="1"/>
</dbReference>
<sequence>MPDQKPFVKEHRDPHDHAVDSLGRKLQPEPWRNGEGASILGPRNWEREMQDPDMLRPPSTDSGTLANMKWSFADSHMKIEEGGWARQTTVRELPTSIELAGVNMRLEAGAIRELHWHKEAEWAYMLEGSARVTALDTEGGNYLGDVEKGDLWYFPAGHPHSLQGTGENGCEFLLIFDDGNFSEDSTFLLADFIAHTPKAVLSKNFRLHPQLFEHCPPSERYIFQGSIPDKIERENPPGVKMSKLRFTHKMLAQDPIKTEAGEVRITDTRNFPISQTVSAAHVTIKPGAIRELHWHPNADEWSFFIRGRARVTIFASSGIARTFNYSPGDVGIVPKSMGHYVENIGNDEVEMLEIFKAPKFEDFSLEQWLAATPKRNVAEHLFQSNPRAGQKFVEQLSSQHTPVKSASKL</sequence>
<dbReference type="InterPro" id="IPR051610">
    <property type="entry name" value="GPI/OXD"/>
</dbReference>
<evidence type="ECO:0000313" key="7">
    <source>
        <dbReference type="Proteomes" id="UP000799767"/>
    </source>
</evidence>
<dbReference type="GO" id="GO:0033609">
    <property type="term" value="P:oxalate metabolic process"/>
    <property type="evidence" value="ECO:0007669"/>
    <property type="project" value="InterPro"/>
</dbReference>
<evidence type="ECO:0000256" key="2">
    <source>
        <dbReference type="PIRSR" id="PIRSR617774-1"/>
    </source>
</evidence>
<comment type="cofactor">
    <cofactor evidence="3">
        <name>Mn(2+)</name>
        <dbReference type="ChEBI" id="CHEBI:29035"/>
    </cofactor>
    <text evidence="3">Binds 2 manganese ions per subunit.</text>
</comment>
<feature type="compositionally biased region" description="Basic and acidic residues" evidence="4">
    <location>
        <begin position="44"/>
        <end position="54"/>
    </location>
</feature>
<feature type="binding site" evidence="3">
    <location>
        <position position="117"/>
    </location>
    <ligand>
        <name>Mn(2+)</name>
        <dbReference type="ChEBI" id="CHEBI:29035"/>
        <label>1</label>
    </ligand>
</feature>
<dbReference type="InterPro" id="IPR011051">
    <property type="entry name" value="RmlC_Cupin_sf"/>
</dbReference>
<evidence type="ECO:0000256" key="1">
    <source>
        <dbReference type="ARBA" id="ARBA00022723"/>
    </source>
</evidence>
<evidence type="ECO:0000313" key="6">
    <source>
        <dbReference type="EMBL" id="KAF2480098.1"/>
    </source>
</evidence>
<dbReference type="RefSeq" id="XP_033586668.1">
    <property type="nucleotide sequence ID" value="XM_033731560.1"/>
</dbReference>
<feature type="binding site" evidence="3">
    <location>
        <position position="160"/>
    </location>
    <ligand>
        <name>Mn(2+)</name>
        <dbReference type="ChEBI" id="CHEBI:29035"/>
        <label>1</label>
    </ligand>
</feature>
<feature type="binding site" evidence="3">
    <location>
        <position position="115"/>
    </location>
    <ligand>
        <name>Mn(2+)</name>
        <dbReference type="ChEBI" id="CHEBI:29035"/>
        <label>1</label>
    </ligand>
</feature>
<feature type="binding site" evidence="3">
    <location>
        <position position="121"/>
    </location>
    <ligand>
        <name>Mn(2+)</name>
        <dbReference type="ChEBI" id="CHEBI:29035"/>
        <label>1</label>
    </ligand>
</feature>
<organism evidence="6 7">
    <name type="scientific">Neohortaea acidophila</name>
    <dbReference type="NCBI Taxonomy" id="245834"/>
    <lineage>
        <taxon>Eukaryota</taxon>
        <taxon>Fungi</taxon>
        <taxon>Dikarya</taxon>
        <taxon>Ascomycota</taxon>
        <taxon>Pezizomycotina</taxon>
        <taxon>Dothideomycetes</taxon>
        <taxon>Dothideomycetidae</taxon>
        <taxon>Mycosphaerellales</taxon>
        <taxon>Teratosphaeriaceae</taxon>
        <taxon>Neohortaea</taxon>
    </lineage>
</organism>
<dbReference type="AlphaFoldDB" id="A0A6A6PJ73"/>
<dbReference type="Pfam" id="PF00190">
    <property type="entry name" value="Cupin_1"/>
    <property type="match status" value="2"/>
</dbReference>
<feature type="domain" description="Cupin type-1" evidence="5">
    <location>
        <begin position="80"/>
        <end position="213"/>
    </location>
</feature>